<feature type="compositionally biased region" description="Polar residues" evidence="2">
    <location>
        <begin position="14"/>
        <end position="24"/>
    </location>
</feature>
<keyword evidence="1" id="KW-0175">Coiled coil</keyword>
<dbReference type="EMBL" id="HBFM01032851">
    <property type="protein sequence ID" value="CAD8791866.1"/>
    <property type="molecule type" value="Transcribed_RNA"/>
</dbReference>
<reference evidence="3" key="1">
    <citation type="submission" date="2021-01" db="EMBL/GenBank/DDBJ databases">
        <authorList>
            <person name="Corre E."/>
            <person name="Pelletier E."/>
            <person name="Niang G."/>
            <person name="Scheremetjew M."/>
            <person name="Finn R."/>
            <person name="Kale V."/>
            <person name="Holt S."/>
            <person name="Cochrane G."/>
            <person name="Meng A."/>
            <person name="Brown T."/>
            <person name="Cohen L."/>
        </authorList>
    </citation>
    <scope>NUCLEOTIDE SEQUENCE</scope>
    <source>
        <strain evidence="3">SAG 63-3</strain>
    </source>
</reference>
<accession>A0A6U0Z7P2</accession>
<feature type="region of interest" description="Disordered" evidence="2">
    <location>
        <begin position="1"/>
        <end position="26"/>
    </location>
</feature>
<evidence type="ECO:0000256" key="1">
    <source>
        <dbReference type="SAM" id="Coils"/>
    </source>
</evidence>
<feature type="compositionally biased region" description="Low complexity" evidence="2">
    <location>
        <begin position="483"/>
        <end position="495"/>
    </location>
</feature>
<sequence>MAATKETYDEKANRSLQARTQQDLKSGARDYVSGRYNSKFAAQHVTRKALRSSIADAYAAYAGQVLSLPDDTYGLALYALDRTFAPHRPFNTHDFNLHSSPFASSKLKHAQIFNTACQIMKGLGSYKDEVLKYLPAFQDSPMLSKTSLQGKHGPQSHHLGTNPASSPPFVSTVPSQRLLEANTKGRSKSAPPDSNHRSAPVHAAVVSDPIFHSSKPRSRSSMNRRSMEQMRSREEPSFHRHHGERAAGRPPHFHVASYYDHVPLNVINMHLRWQEQRRRQAELEREEWKEDVRSAAEDRKDLLSLRMNESKSKVLELPGSQYDFGRVIHLPAGQSSERTIQSGMGTNNSLRYDPRSHVSIDPLNVSSVGVVNARPQNAAEFGGGSFKESSLNGNNLSFSSSQRIDQIISVLELAKNAATLRNNPDDSSGYIRNSPASSMSLPFNTYTPVSSTPSLPFSNSIPINHPLKKPEEGPGSGAQSRYLTTSSSSALLSSADYDPQGHQYNGMDENMGNKTPSTTPMTLSTTRRRTAHKGTASNGRRSYDITMTEEGMPLQPVSRRSVRLRPSSEELMQWSYM</sequence>
<feature type="region of interest" description="Disordered" evidence="2">
    <location>
        <begin position="420"/>
        <end position="439"/>
    </location>
</feature>
<name>A0A6U0Z7P2_9CHLO</name>
<proteinExistence type="predicted"/>
<evidence type="ECO:0000256" key="2">
    <source>
        <dbReference type="SAM" id="MobiDB-lite"/>
    </source>
</evidence>
<gene>
    <name evidence="3" type="ORF">PPAR00522_LOCUS21498</name>
</gene>
<feature type="compositionally biased region" description="Basic and acidic residues" evidence="2">
    <location>
        <begin position="1"/>
        <end position="13"/>
    </location>
</feature>
<feature type="region of interest" description="Disordered" evidence="2">
    <location>
        <begin position="460"/>
        <end position="541"/>
    </location>
</feature>
<feature type="coiled-coil region" evidence="1">
    <location>
        <begin position="271"/>
        <end position="298"/>
    </location>
</feature>
<protein>
    <submittedName>
        <fullName evidence="3">Uncharacterized protein</fullName>
    </submittedName>
</protein>
<feature type="compositionally biased region" description="Low complexity" evidence="2">
    <location>
        <begin position="515"/>
        <end position="525"/>
    </location>
</feature>
<feature type="compositionally biased region" description="Basic and acidic residues" evidence="2">
    <location>
        <begin position="225"/>
        <end position="238"/>
    </location>
</feature>
<feature type="compositionally biased region" description="Polar residues" evidence="2">
    <location>
        <begin position="158"/>
        <end position="175"/>
    </location>
</feature>
<organism evidence="3">
    <name type="scientific">Polytomella parva</name>
    <dbReference type="NCBI Taxonomy" id="51329"/>
    <lineage>
        <taxon>Eukaryota</taxon>
        <taxon>Viridiplantae</taxon>
        <taxon>Chlorophyta</taxon>
        <taxon>core chlorophytes</taxon>
        <taxon>Chlorophyceae</taxon>
        <taxon>CS clade</taxon>
        <taxon>Chlamydomonadales</taxon>
        <taxon>Chlamydomonadaceae</taxon>
        <taxon>Polytomella</taxon>
    </lineage>
</organism>
<feature type="region of interest" description="Disordered" evidence="2">
    <location>
        <begin position="144"/>
        <end position="250"/>
    </location>
</feature>
<dbReference type="AlphaFoldDB" id="A0A6U0Z7P2"/>
<evidence type="ECO:0000313" key="3">
    <source>
        <dbReference type="EMBL" id="CAD8791866.1"/>
    </source>
</evidence>